<gene>
    <name evidence="3" type="ORF">D9757_000473</name>
</gene>
<accession>A0A8H5I1I9</accession>
<dbReference type="PANTHER" id="PTHR13281">
    <property type="entry name" value="TRANSMEMBRANE PROTEIN 70, MITOCHONDRIAL"/>
    <property type="match status" value="1"/>
</dbReference>
<name>A0A8H5I1I9_9AGAR</name>
<comment type="caution">
    <text evidence="3">The sequence shown here is derived from an EMBL/GenBank/DDBJ whole genome shotgun (WGS) entry which is preliminary data.</text>
</comment>
<dbReference type="GO" id="GO:0031966">
    <property type="term" value="C:mitochondrial membrane"/>
    <property type="evidence" value="ECO:0007669"/>
    <property type="project" value="TreeGrafter"/>
</dbReference>
<feature type="region of interest" description="Disordered" evidence="1">
    <location>
        <begin position="46"/>
        <end position="74"/>
    </location>
</feature>
<keyword evidence="4" id="KW-1185">Reference proteome</keyword>
<evidence type="ECO:0000256" key="2">
    <source>
        <dbReference type="SAM" id="Phobius"/>
    </source>
</evidence>
<keyword evidence="2" id="KW-0812">Transmembrane</keyword>
<dbReference type="AlphaFoldDB" id="A0A8H5I1I9"/>
<evidence type="ECO:0000313" key="3">
    <source>
        <dbReference type="EMBL" id="KAF5393466.1"/>
    </source>
</evidence>
<feature type="compositionally biased region" description="Low complexity" evidence="1">
    <location>
        <begin position="55"/>
        <end position="69"/>
    </location>
</feature>
<dbReference type="OrthoDB" id="5386199at2759"/>
<dbReference type="GO" id="GO:0033615">
    <property type="term" value="P:mitochondrial proton-transporting ATP synthase complex assembly"/>
    <property type="evidence" value="ECO:0007669"/>
    <property type="project" value="TreeGrafter"/>
</dbReference>
<protein>
    <submittedName>
        <fullName evidence="3">Uncharacterized protein</fullName>
    </submittedName>
</protein>
<evidence type="ECO:0000256" key="1">
    <source>
        <dbReference type="SAM" id="MobiDB-lite"/>
    </source>
</evidence>
<dbReference type="InterPro" id="IPR009724">
    <property type="entry name" value="TMEM70"/>
</dbReference>
<dbReference type="EMBL" id="JAACJN010000002">
    <property type="protein sequence ID" value="KAF5393466.1"/>
    <property type="molecule type" value="Genomic_DNA"/>
</dbReference>
<keyword evidence="2" id="KW-0472">Membrane</keyword>
<proteinExistence type="predicted"/>
<keyword evidence="2" id="KW-1133">Transmembrane helix</keyword>
<organism evidence="3 4">
    <name type="scientific">Collybiopsis confluens</name>
    <dbReference type="NCBI Taxonomy" id="2823264"/>
    <lineage>
        <taxon>Eukaryota</taxon>
        <taxon>Fungi</taxon>
        <taxon>Dikarya</taxon>
        <taxon>Basidiomycota</taxon>
        <taxon>Agaricomycotina</taxon>
        <taxon>Agaricomycetes</taxon>
        <taxon>Agaricomycetidae</taxon>
        <taxon>Agaricales</taxon>
        <taxon>Marasmiineae</taxon>
        <taxon>Omphalotaceae</taxon>
        <taxon>Collybiopsis</taxon>
    </lineage>
</organism>
<reference evidence="3 4" key="1">
    <citation type="journal article" date="2020" name="ISME J.">
        <title>Uncovering the hidden diversity of litter-decomposition mechanisms in mushroom-forming fungi.</title>
        <authorList>
            <person name="Floudas D."/>
            <person name="Bentzer J."/>
            <person name="Ahren D."/>
            <person name="Johansson T."/>
            <person name="Persson P."/>
            <person name="Tunlid A."/>
        </authorList>
    </citation>
    <scope>NUCLEOTIDE SEQUENCE [LARGE SCALE GENOMIC DNA]</scope>
    <source>
        <strain evidence="3 4">CBS 406.79</strain>
    </source>
</reference>
<dbReference type="Proteomes" id="UP000518752">
    <property type="component" value="Unassembled WGS sequence"/>
</dbReference>
<dbReference type="PANTHER" id="PTHR13281:SF0">
    <property type="entry name" value="TRANSMEMBRANE PROTEIN 70, MITOCHONDRIAL"/>
    <property type="match status" value="1"/>
</dbReference>
<feature type="transmembrane region" description="Helical" evidence="2">
    <location>
        <begin position="116"/>
        <end position="141"/>
    </location>
</feature>
<sequence length="285" mass="30831">MLRPAIICTRPLCSFQSVAALSTSTTTAKSPISWRRTYTVRGTRGLSMSHKARNSASSPQSQSPEGSSSVNKDPNLIYEAPLTSTFRRLKTFSLASLALSTSFAPLIFIIESQLPFFARSVLAFLAVGTSSISTALVAWVAKPYVTTLRRLDPISNGGGSGLELVTATWTLRKRITRVYDSSFLTTTTRPFAKWQLANEMTLPSLVLDEATIRPSEETVAETFDGNGNLVGSWVVTWDAEDTTVGSESTGGEGKGAGGLKGRCRAVGSVVRHFQVHPELFETTER</sequence>
<evidence type="ECO:0000313" key="4">
    <source>
        <dbReference type="Proteomes" id="UP000518752"/>
    </source>
</evidence>
<feature type="transmembrane region" description="Helical" evidence="2">
    <location>
        <begin position="92"/>
        <end position="110"/>
    </location>
</feature>